<keyword evidence="2" id="KW-1133">Transmembrane helix</keyword>
<sequence>MNSAVGIGDVRRRLVRRSLIALVLAALLPLLIAPAVESPTATGVAAVILVLGALIAIGLTYVLAALVAMTNRRRSSALRGESARVASFDPPHHPVRPRAPGLA</sequence>
<evidence type="ECO:0000313" key="3">
    <source>
        <dbReference type="EMBL" id="QDP96829.1"/>
    </source>
</evidence>
<protein>
    <submittedName>
        <fullName evidence="3">Uncharacterized protein</fullName>
    </submittedName>
</protein>
<evidence type="ECO:0000256" key="1">
    <source>
        <dbReference type="SAM" id="MobiDB-lite"/>
    </source>
</evidence>
<organism evidence="3 4">
    <name type="scientific">Microlunatus elymi</name>
    <dbReference type="NCBI Taxonomy" id="2596828"/>
    <lineage>
        <taxon>Bacteria</taxon>
        <taxon>Bacillati</taxon>
        <taxon>Actinomycetota</taxon>
        <taxon>Actinomycetes</taxon>
        <taxon>Propionibacteriales</taxon>
        <taxon>Propionibacteriaceae</taxon>
        <taxon>Microlunatus</taxon>
    </lineage>
</organism>
<keyword evidence="2" id="KW-0472">Membrane</keyword>
<accession>A0A516Q064</accession>
<reference evidence="3 4" key="1">
    <citation type="submission" date="2019-07" db="EMBL/GenBank/DDBJ databases">
        <title>Microlunatus dokdonensis sp. nov. isolated from the rhizospheric soil of the wild plant Elymus tsukushiensis.</title>
        <authorList>
            <person name="Ghim S.-Y."/>
            <person name="Hwang Y.-J."/>
            <person name="Son J.-S."/>
            <person name="Shin J.-H."/>
        </authorList>
    </citation>
    <scope>NUCLEOTIDE SEQUENCE [LARGE SCALE GENOMIC DNA]</scope>
    <source>
        <strain evidence="3 4">KUDC0627</strain>
    </source>
</reference>
<dbReference type="AlphaFoldDB" id="A0A516Q064"/>
<gene>
    <name evidence="3" type="ORF">FOE78_13730</name>
</gene>
<name>A0A516Q064_9ACTN</name>
<evidence type="ECO:0000313" key="4">
    <source>
        <dbReference type="Proteomes" id="UP000319263"/>
    </source>
</evidence>
<proteinExistence type="predicted"/>
<feature type="region of interest" description="Disordered" evidence="1">
    <location>
        <begin position="80"/>
        <end position="103"/>
    </location>
</feature>
<dbReference type="RefSeq" id="WP_143986791.1">
    <property type="nucleotide sequence ID" value="NZ_CP041692.1"/>
</dbReference>
<evidence type="ECO:0000256" key="2">
    <source>
        <dbReference type="SAM" id="Phobius"/>
    </source>
</evidence>
<keyword evidence="4" id="KW-1185">Reference proteome</keyword>
<keyword evidence="2" id="KW-0812">Transmembrane</keyword>
<dbReference type="KEGG" id="mik:FOE78_13730"/>
<dbReference type="EMBL" id="CP041692">
    <property type="protein sequence ID" value="QDP96829.1"/>
    <property type="molecule type" value="Genomic_DNA"/>
</dbReference>
<dbReference type="Proteomes" id="UP000319263">
    <property type="component" value="Chromosome"/>
</dbReference>
<feature type="transmembrane region" description="Helical" evidence="2">
    <location>
        <begin position="45"/>
        <end position="69"/>
    </location>
</feature>